<dbReference type="CDD" id="cd09993">
    <property type="entry name" value="HDAC_classIV"/>
    <property type="match status" value="1"/>
</dbReference>
<dbReference type="InterPro" id="IPR037138">
    <property type="entry name" value="His_deacetylse_dom_sf"/>
</dbReference>
<dbReference type="Proteomes" id="UP001530377">
    <property type="component" value="Unassembled WGS sequence"/>
</dbReference>
<dbReference type="InterPro" id="IPR000286">
    <property type="entry name" value="HDACs"/>
</dbReference>
<keyword evidence="5" id="KW-1185">Reference proteome</keyword>
<dbReference type="SUPFAM" id="SSF52768">
    <property type="entry name" value="Arginase/deacetylase"/>
    <property type="match status" value="1"/>
</dbReference>
<keyword evidence="2" id="KW-0812">Transmembrane</keyword>
<dbReference type="Gene3D" id="2.40.100.10">
    <property type="entry name" value="Cyclophilin-like"/>
    <property type="match status" value="1"/>
</dbReference>
<feature type="transmembrane region" description="Helical" evidence="2">
    <location>
        <begin position="547"/>
        <end position="568"/>
    </location>
</feature>
<evidence type="ECO:0000259" key="3">
    <source>
        <dbReference type="PROSITE" id="PS50072"/>
    </source>
</evidence>
<feature type="domain" description="PPIase cyclophilin-type" evidence="3">
    <location>
        <begin position="596"/>
        <end position="732"/>
    </location>
</feature>
<evidence type="ECO:0000313" key="4">
    <source>
        <dbReference type="EMBL" id="KAL3822178.1"/>
    </source>
</evidence>
<dbReference type="PROSITE" id="PS50072">
    <property type="entry name" value="CSA_PPIASE_2"/>
    <property type="match status" value="1"/>
</dbReference>
<dbReference type="PANTHER" id="PTHR10625:SF19">
    <property type="entry name" value="HISTONE DEACETYLASE 12"/>
    <property type="match status" value="1"/>
</dbReference>
<dbReference type="InterPro" id="IPR002130">
    <property type="entry name" value="Cyclophilin-type_PPIase_dom"/>
</dbReference>
<evidence type="ECO:0000256" key="2">
    <source>
        <dbReference type="SAM" id="Phobius"/>
    </source>
</evidence>
<reference evidence="4 5" key="1">
    <citation type="submission" date="2024-10" db="EMBL/GenBank/DDBJ databases">
        <title>Updated reference genomes for cyclostephanoid diatoms.</title>
        <authorList>
            <person name="Roberts W.R."/>
            <person name="Alverson A.J."/>
        </authorList>
    </citation>
    <scope>NUCLEOTIDE SEQUENCE [LARGE SCALE GENOMIC DNA]</scope>
    <source>
        <strain evidence="4 5">AJA228-03</strain>
    </source>
</reference>
<dbReference type="EMBL" id="JALLPB020000072">
    <property type="protein sequence ID" value="KAL3822178.1"/>
    <property type="molecule type" value="Genomic_DNA"/>
</dbReference>
<dbReference type="Gene3D" id="3.40.800.20">
    <property type="entry name" value="Histone deacetylase domain"/>
    <property type="match status" value="1"/>
</dbReference>
<accession>A0ABD3SCY8</accession>
<comment type="caution">
    <text evidence="4">The sequence shown here is derived from an EMBL/GenBank/DDBJ whole genome shotgun (WGS) entry which is preliminary data.</text>
</comment>
<organism evidence="4 5">
    <name type="scientific">Cyclostephanos tholiformis</name>
    <dbReference type="NCBI Taxonomy" id="382380"/>
    <lineage>
        <taxon>Eukaryota</taxon>
        <taxon>Sar</taxon>
        <taxon>Stramenopiles</taxon>
        <taxon>Ochrophyta</taxon>
        <taxon>Bacillariophyta</taxon>
        <taxon>Coscinodiscophyceae</taxon>
        <taxon>Thalassiosirophycidae</taxon>
        <taxon>Stephanodiscales</taxon>
        <taxon>Stephanodiscaceae</taxon>
        <taxon>Cyclostephanos</taxon>
    </lineage>
</organism>
<dbReference type="GO" id="GO:0016787">
    <property type="term" value="F:hydrolase activity"/>
    <property type="evidence" value="ECO:0007669"/>
    <property type="project" value="UniProtKB-KW"/>
</dbReference>
<proteinExistence type="predicted"/>
<sequence>MVAFNYLAASFRRWDIVRPGIRRRRATTHPDDHLRPKNNAVCAFVICKWGRDAILPKSPSLRLKNHSTTSIQSTSANDDSINLTPTLASVKEALRRKVGAAQQDYISTNSSAPYTNPIANDRSPPRNSIFIDGLAAARLGIDPRRNTRHAPMVYHERYSCPNWPVGHTFPMAKFEHTALSLLNDFDEFLRNDKNDDVDDNANIADENNRLVLSRDHFFTPLPVEELPRCFLSPPIRSDFLDDFLSGSLSAEDCRIIGFREQTSRPELIERTMLEVAGTVLTAQLAMRFGLASNLAGGTHHAESHRGKGFTIINDLAVAARLMTWGGWDVDESCGSPDVEILRQSYRGGDRAVDRVLVVDCDVHQGDGTATFSGPPKGADVACRENSLHERLFTLDLHAANNYPHPKENCTYDIGLLDDCDDDTYLSELEKSLDRALMEVIPQLVLYNAGVDVFVSDKLGRLSLSYEGMRRRDSHVIRTCLDRGIPVAAVVGGGYDNDEINVEMHSVGSQDEETDDNSESGIVSEITTISRPVEPNRQGSYLFCQRSLIKIFLTACLIIVACLSAVVIVRDRVAPSGSARGADEGNVVSVDSRPSEGKIVEFMNGLPLASSVDRFEYLTASGFWSDVRVFRIVPNFVSQFGISSYPDVQRGWSDIGPISDDPVVASNVRGTVTFATSGQNTRTTQIFINMDDNVYLDGQGFAPIGEVLPPGAGYGGMEVVNEFYSGYGERPEQGKIEKEGGDYLNQEFPLLSYFVKADFVEELW</sequence>
<keyword evidence="2" id="KW-0472">Membrane</keyword>
<dbReference type="Pfam" id="PF00850">
    <property type="entry name" value="Hist_deacetyl"/>
    <property type="match status" value="2"/>
</dbReference>
<evidence type="ECO:0000313" key="5">
    <source>
        <dbReference type="Proteomes" id="UP001530377"/>
    </source>
</evidence>
<dbReference type="AlphaFoldDB" id="A0ABD3SCY8"/>
<dbReference type="PRINTS" id="PR01270">
    <property type="entry name" value="HDASUPER"/>
</dbReference>
<keyword evidence="1" id="KW-0378">Hydrolase</keyword>
<gene>
    <name evidence="4" type="ORF">ACHAXA_008194</name>
</gene>
<keyword evidence="2" id="KW-1133">Transmembrane helix</keyword>
<dbReference type="InterPro" id="IPR029000">
    <property type="entry name" value="Cyclophilin-like_dom_sf"/>
</dbReference>
<dbReference type="PANTHER" id="PTHR10625">
    <property type="entry name" value="HISTONE DEACETYLASE HDAC1-RELATED"/>
    <property type="match status" value="1"/>
</dbReference>
<dbReference type="SUPFAM" id="SSF50891">
    <property type="entry name" value="Cyclophilin-like"/>
    <property type="match status" value="1"/>
</dbReference>
<dbReference type="Pfam" id="PF00160">
    <property type="entry name" value="Pro_isomerase"/>
    <property type="match status" value="1"/>
</dbReference>
<dbReference type="InterPro" id="IPR023696">
    <property type="entry name" value="Ureohydrolase_dom_sf"/>
</dbReference>
<evidence type="ECO:0000256" key="1">
    <source>
        <dbReference type="ARBA" id="ARBA00022801"/>
    </source>
</evidence>
<name>A0ABD3SCY8_9STRA</name>
<dbReference type="InterPro" id="IPR044150">
    <property type="entry name" value="HDAC_classIV"/>
</dbReference>
<protein>
    <recommendedName>
        <fullName evidence="3">PPIase cyclophilin-type domain-containing protein</fullName>
    </recommendedName>
</protein>
<dbReference type="InterPro" id="IPR023801">
    <property type="entry name" value="His_deacetylse_dom"/>
</dbReference>